<name>A0A1I2JA20_9ACTN</name>
<sequence length="261" mass="29222">MLFTDPTRGHRHGYFDGWGADGCYYYSGEGQTGDQQFTKGNKAILEHVKDGRTLRLWETVARSVVAYRGEFVVDKERPYYTTDAPDTNGDIRSVIMFRLHPVAAIPHQGPTIAHTPVAQNIVEDVSTEQRNTERMTVNPSAEPREAERREAALAANYERHLSGLGHTVTRKKIIPSGDQRPLFTDLFDVTDNVLIEAKGSVAREAVRMALGQLFDYRRFIAPTPSLAMLLPTRPRQDLIDLCSTASIAVVYPDGMGFQIEQ</sequence>
<dbReference type="AlphaFoldDB" id="A0A1I2JA20"/>
<accession>A0A1I2JA20</accession>
<dbReference type="STRING" id="380248.SAMN05216251_11712"/>
<feature type="domain" description="ScoMcrA-like SRA" evidence="1">
    <location>
        <begin position="10"/>
        <end position="111"/>
    </location>
</feature>
<evidence type="ECO:0000313" key="2">
    <source>
        <dbReference type="EMBL" id="SFF51364.1"/>
    </source>
</evidence>
<gene>
    <name evidence="2" type="ORF">SAMN05216251_11712</name>
</gene>
<dbReference type="InterPro" id="IPR058712">
    <property type="entry name" value="SRA_ScoMcrA"/>
</dbReference>
<dbReference type="RefSeq" id="WP_245796319.1">
    <property type="nucleotide sequence ID" value="NZ_FONG01000017.1"/>
</dbReference>
<organism evidence="2 3">
    <name type="scientific">Actinacidiphila alni</name>
    <dbReference type="NCBI Taxonomy" id="380248"/>
    <lineage>
        <taxon>Bacteria</taxon>
        <taxon>Bacillati</taxon>
        <taxon>Actinomycetota</taxon>
        <taxon>Actinomycetes</taxon>
        <taxon>Kitasatosporales</taxon>
        <taxon>Streptomycetaceae</taxon>
        <taxon>Actinacidiphila</taxon>
    </lineage>
</organism>
<dbReference type="EMBL" id="FONG01000017">
    <property type="protein sequence ID" value="SFF51364.1"/>
    <property type="molecule type" value="Genomic_DNA"/>
</dbReference>
<reference evidence="2 3" key="1">
    <citation type="submission" date="2016-10" db="EMBL/GenBank/DDBJ databases">
        <authorList>
            <person name="de Groot N.N."/>
        </authorList>
    </citation>
    <scope>NUCLEOTIDE SEQUENCE [LARGE SCALE GENOMIC DNA]</scope>
    <source>
        <strain evidence="2 3">CGMCC 4.3510</strain>
    </source>
</reference>
<keyword evidence="3" id="KW-1185">Reference proteome</keyword>
<dbReference type="Pfam" id="PF26348">
    <property type="entry name" value="SRA_ScoMcrA"/>
    <property type="match status" value="1"/>
</dbReference>
<protein>
    <recommendedName>
        <fullName evidence="1">ScoMcrA-like SRA domain-containing protein</fullName>
    </recommendedName>
</protein>
<evidence type="ECO:0000259" key="1">
    <source>
        <dbReference type="Pfam" id="PF26348"/>
    </source>
</evidence>
<dbReference type="Proteomes" id="UP000199323">
    <property type="component" value="Unassembled WGS sequence"/>
</dbReference>
<proteinExistence type="predicted"/>
<evidence type="ECO:0000313" key="3">
    <source>
        <dbReference type="Proteomes" id="UP000199323"/>
    </source>
</evidence>